<dbReference type="OrthoDB" id="9794330at2"/>
<dbReference type="CDD" id="cd00090">
    <property type="entry name" value="HTH_ARSR"/>
    <property type="match status" value="1"/>
</dbReference>
<keyword evidence="1" id="KW-0805">Transcription regulation</keyword>
<dbReference type="PANTHER" id="PTHR43132:SF6">
    <property type="entry name" value="HTH-TYPE TRANSCRIPTIONAL REPRESSOR CZRA"/>
    <property type="match status" value="1"/>
</dbReference>
<dbReference type="AlphaFoldDB" id="A0A239TZT9"/>
<dbReference type="InterPro" id="IPR036390">
    <property type="entry name" value="WH_DNA-bd_sf"/>
</dbReference>
<keyword evidence="6" id="KW-1185">Reference proteome</keyword>
<dbReference type="InterPro" id="IPR011991">
    <property type="entry name" value="ArsR-like_HTH"/>
</dbReference>
<evidence type="ECO:0000313" key="6">
    <source>
        <dbReference type="Proteomes" id="UP000215383"/>
    </source>
</evidence>
<dbReference type="Gene3D" id="1.10.10.10">
    <property type="entry name" value="Winged helix-like DNA-binding domain superfamily/Winged helix DNA-binding domain"/>
    <property type="match status" value="1"/>
</dbReference>
<dbReference type="NCBIfam" id="NF033788">
    <property type="entry name" value="HTH_metalloreg"/>
    <property type="match status" value="1"/>
</dbReference>
<dbReference type="SUPFAM" id="SSF46785">
    <property type="entry name" value="Winged helix' DNA-binding domain"/>
    <property type="match status" value="1"/>
</dbReference>
<dbReference type="GO" id="GO:0003700">
    <property type="term" value="F:DNA-binding transcription factor activity"/>
    <property type="evidence" value="ECO:0007669"/>
    <property type="project" value="InterPro"/>
</dbReference>
<dbReference type="EMBL" id="LT906446">
    <property type="protein sequence ID" value="SNV02243.1"/>
    <property type="molecule type" value="Genomic_DNA"/>
</dbReference>
<dbReference type="InterPro" id="IPR001845">
    <property type="entry name" value="HTH_ArsR_DNA-bd_dom"/>
</dbReference>
<dbReference type="Pfam" id="PF01022">
    <property type="entry name" value="HTH_5"/>
    <property type="match status" value="1"/>
</dbReference>
<keyword evidence="2" id="KW-0238">DNA-binding</keyword>
<proteinExistence type="predicted"/>
<organism evidence="5 6">
    <name type="scientific">Megamonas hypermegale</name>
    <dbReference type="NCBI Taxonomy" id="158847"/>
    <lineage>
        <taxon>Bacteria</taxon>
        <taxon>Bacillati</taxon>
        <taxon>Bacillota</taxon>
        <taxon>Negativicutes</taxon>
        <taxon>Selenomonadales</taxon>
        <taxon>Selenomonadaceae</taxon>
        <taxon>Megamonas</taxon>
    </lineage>
</organism>
<gene>
    <name evidence="5" type="primary">ziaR</name>
    <name evidence="5" type="ORF">SAMEA4364220_01566</name>
</gene>
<dbReference type="PANTHER" id="PTHR43132">
    <property type="entry name" value="ARSENICAL RESISTANCE OPERON REPRESSOR ARSR-RELATED"/>
    <property type="match status" value="1"/>
</dbReference>
<dbReference type="Proteomes" id="UP000215383">
    <property type="component" value="Chromosome 1"/>
</dbReference>
<protein>
    <submittedName>
        <fullName evidence="5">Transcriptional repressor smtB homolog</fullName>
    </submittedName>
</protein>
<sequence length="126" mass="14265">MKHYNLPHNHGQNINHVLEKMPEVDDFAIVARIFNQLGDGTRLRILWLLCHSTECVSNIGAAIDMSTAAVSHHLQVLKKHGLIVSRREGKEIYYTLADTKITNLLHKAIDDLFEVSCPTHDDKKDA</sequence>
<dbReference type="GO" id="GO:0003677">
    <property type="term" value="F:DNA binding"/>
    <property type="evidence" value="ECO:0007669"/>
    <property type="project" value="UniProtKB-KW"/>
</dbReference>
<keyword evidence="3" id="KW-0804">Transcription</keyword>
<dbReference type="PRINTS" id="PR00778">
    <property type="entry name" value="HTHARSR"/>
</dbReference>
<feature type="domain" description="HTH arsR-type" evidence="4">
    <location>
        <begin position="22"/>
        <end position="116"/>
    </location>
</feature>
<evidence type="ECO:0000256" key="3">
    <source>
        <dbReference type="ARBA" id="ARBA00023163"/>
    </source>
</evidence>
<reference evidence="5 6" key="1">
    <citation type="submission" date="2017-06" db="EMBL/GenBank/DDBJ databases">
        <authorList>
            <consortium name="Pathogen Informatics"/>
        </authorList>
    </citation>
    <scope>NUCLEOTIDE SEQUENCE [LARGE SCALE GENOMIC DNA]</scope>
    <source>
        <strain evidence="5 6">NCTC10570</strain>
    </source>
</reference>
<dbReference type="SMART" id="SM00418">
    <property type="entry name" value="HTH_ARSR"/>
    <property type="match status" value="1"/>
</dbReference>
<dbReference type="RefSeq" id="WP_027890235.1">
    <property type="nucleotide sequence ID" value="NZ_CALXYH010000012.1"/>
</dbReference>
<dbReference type="eggNOG" id="COG0640">
    <property type="taxonomic scope" value="Bacteria"/>
</dbReference>
<evidence type="ECO:0000259" key="4">
    <source>
        <dbReference type="PROSITE" id="PS50987"/>
    </source>
</evidence>
<dbReference type="PROSITE" id="PS50987">
    <property type="entry name" value="HTH_ARSR_2"/>
    <property type="match status" value="1"/>
</dbReference>
<accession>A0A239TZT9</accession>
<dbReference type="GeneID" id="78507563"/>
<evidence type="ECO:0000256" key="2">
    <source>
        <dbReference type="ARBA" id="ARBA00023125"/>
    </source>
</evidence>
<dbReference type="InterPro" id="IPR036388">
    <property type="entry name" value="WH-like_DNA-bd_sf"/>
</dbReference>
<name>A0A239TZT9_9FIRM</name>
<evidence type="ECO:0000256" key="1">
    <source>
        <dbReference type="ARBA" id="ARBA00023015"/>
    </source>
</evidence>
<dbReference type="InterPro" id="IPR051011">
    <property type="entry name" value="Metal_resp_trans_reg"/>
</dbReference>
<evidence type="ECO:0000313" key="5">
    <source>
        <dbReference type="EMBL" id="SNV02243.1"/>
    </source>
</evidence>